<comment type="cofactor">
    <cofactor evidence="1">
        <name>FAD</name>
        <dbReference type="ChEBI" id="CHEBI:57692"/>
    </cofactor>
</comment>
<dbReference type="Gene3D" id="3.40.462.20">
    <property type="match status" value="1"/>
</dbReference>
<keyword evidence="5" id="KW-0560">Oxidoreductase</keyword>
<dbReference type="GO" id="GO:0050660">
    <property type="term" value="F:flavin adenine dinucleotide binding"/>
    <property type="evidence" value="ECO:0007669"/>
    <property type="project" value="InterPro"/>
</dbReference>
<dbReference type="InterPro" id="IPR050416">
    <property type="entry name" value="FAD-linked_Oxidoreductase"/>
</dbReference>
<dbReference type="Gene3D" id="3.30.465.10">
    <property type="match status" value="1"/>
</dbReference>
<comment type="similarity">
    <text evidence="2">Belongs to the oxygen-dependent FAD-linked oxidoreductase family.</text>
</comment>
<keyword evidence="4" id="KW-0274">FAD</keyword>
<name>A0A9W8Y1S3_9PLEO</name>
<dbReference type="InterPro" id="IPR036318">
    <property type="entry name" value="FAD-bd_PCMH-like_sf"/>
</dbReference>
<evidence type="ECO:0000313" key="7">
    <source>
        <dbReference type="Proteomes" id="UP001140560"/>
    </source>
</evidence>
<evidence type="ECO:0000256" key="3">
    <source>
        <dbReference type="ARBA" id="ARBA00022630"/>
    </source>
</evidence>
<evidence type="ECO:0008006" key="8">
    <source>
        <dbReference type="Google" id="ProtNLM"/>
    </source>
</evidence>
<evidence type="ECO:0000256" key="4">
    <source>
        <dbReference type="ARBA" id="ARBA00022827"/>
    </source>
</evidence>
<evidence type="ECO:0000256" key="1">
    <source>
        <dbReference type="ARBA" id="ARBA00001974"/>
    </source>
</evidence>
<protein>
    <recommendedName>
        <fullName evidence="8">FAD-binding PCMH-type domain-containing protein</fullName>
    </recommendedName>
</protein>
<sequence>MRMGHHGLVSDQFTSLNIVLANGDLKTINSKSDLWWGLLGAGHNFGIVTSVTTKIYDIEHPNWAIETIIFSGDKVEAIYEAANKYILQGGNQSSDIINWSYWLNDASLDADKVR</sequence>
<gene>
    <name evidence="6" type="ORF">N0V83_010336</name>
</gene>
<dbReference type="PANTHER" id="PTHR42973:SF9">
    <property type="entry name" value="FAD-BINDING PCMH-TYPE DOMAIN-CONTAINING PROTEIN-RELATED"/>
    <property type="match status" value="1"/>
</dbReference>
<dbReference type="GO" id="GO:0016491">
    <property type="term" value="F:oxidoreductase activity"/>
    <property type="evidence" value="ECO:0007669"/>
    <property type="project" value="UniProtKB-KW"/>
</dbReference>
<dbReference type="OrthoDB" id="9996127at2759"/>
<evidence type="ECO:0000256" key="5">
    <source>
        <dbReference type="ARBA" id="ARBA00023002"/>
    </source>
</evidence>
<dbReference type="EMBL" id="JAPEUY010000020">
    <property type="protein sequence ID" value="KAJ4363216.1"/>
    <property type="molecule type" value="Genomic_DNA"/>
</dbReference>
<evidence type="ECO:0000313" key="6">
    <source>
        <dbReference type="EMBL" id="KAJ4363216.1"/>
    </source>
</evidence>
<keyword evidence="7" id="KW-1185">Reference proteome</keyword>
<proteinExistence type="inferred from homology"/>
<keyword evidence="3" id="KW-0285">Flavoprotein</keyword>
<dbReference type="PANTHER" id="PTHR42973">
    <property type="entry name" value="BINDING OXIDOREDUCTASE, PUTATIVE (AFU_ORTHOLOGUE AFUA_1G17690)-RELATED"/>
    <property type="match status" value="1"/>
</dbReference>
<accession>A0A9W8Y1S3</accession>
<dbReference type="Proteomes" id="UP001140560">
    <property type="component" value="Unassembled WGS sequence"/>
</dbReference>
<comment type="caution">
    <text evidence="6">The sequence shown here is derived from an EMBL/GenBank/DDBJ whole genome shotgun (WGS) entry which is preliminary data.</text>
</comment>
<dbReference type="AlphaFoldDB" id="A0A9W8Y1S3"/>
<reference evidence="6" key="1">
    <citation type="submission" date="2022-10" db="EMBL/GenBank/DDBJ databases">
        <title>Tapping the CABI collections for fungal endophytes: first genome assemblies for Collariella, Neodidymelliopsis, Ascochyta clinopodiicola, Didymella pomorum, Didymosphaeria variabile, Neocosmospora piperis and Neocucurbitaria cava.</title>
        <authorList>
            <person name="Hill R."/>
        </authorList>
    </citation>
    <scope>NUCLEOTIDE SEQUENCE</scope>
    <source>
        <strain evidence="6">IMI 356814</strain>
    </source>
</reference>
<dbReference type="SUPFAM" id="SSF56176">
    <property type="entry name" value="FAD-binding/transporter-associated domain-like"/>
    <property type="match status" value="1"/>
</dbReference>
<dbReference type="InterPro" id="IPR016169">
    <property type="entry name" value="FAD-bd_PCMH_sub2"/>
</dbReference>
<organism evidence="6 7">
    <name type="scientific">Neocucurbitaria cava</name>
    <dbReference type="NCBI Taxonomy" id="798079"/>
    <lineage>
        <taxon>Eukaryota</taxon>
        <taxon>Fungi</taxon>
        <taxon>Dikarya</taxon>
        <taxon>Ascomycota</taxon>
        <taxon>Pezizomycotina</taxon>
        <taxon>Dothideomycetes</taxon>
        <taxon>Pleosporomycetidae</taxon>
        <taxon>Pleosporales</taxon>
        <taxon>Pleosporineae</taxon>
        <taxon>Cucurbitariaceae</taxon>
        <taxon>Neocucurbitaria</taxon>
    </lineage>
</organism>
<evidence type="ECO:0000256" key="2">
    <source>
        <dbReference type="ARBA" id="ARBA00005466"/>
    </source>
</evidence>